<dbReference type="EMBL" id="JXBB01000023">
    <property type="protein sequence ID" value="OAR04234.1"/>
    <property type="molecule type" value="Genomic_DNA"/>
</dbReference>
<protein>
    <submittedName>
        <fullName evidence="2">Uncharacterized protein</fullName>
    </submittedName>
</protein>
<dbReference type="EMBL" id="PEBV01000003">
    <property type="protein sequence ID" value="PTQ54595.1"/>
    <property type="molecule type" value="Genomic_DNA"/>
</dbReference>
<accession>A0A132N7P5</accession>
<reference evidence="3 5" key="2">
    <citation type="submission" date="2017-08" db="EMBL/GenBank/DDBJ databases">
        <title>Burning lignite coal seam in the remote Altai Mountains harbors a hydrogen-driven thermophilic microbial community.</title>
        <authorList>
            <person name="Kadnikov V.V."/>
            <person name="Mardanov A.V."/>
            <person name="Ivasenko D."/>
            <person name="Beletsky A.V."/>
            <person name="Karnachuk O.V."/>
            <person name="Ravin N.V."/>
        </authorList>
    </citation>
    <scope>NUCLEOTIDE SEQUENCE [LARGE SCALE GENOMIC DNA]</scope>
    <source>
        <strain evidence="3">AL33</strain>
    </source>
</reference>
<name>A0A132N7P5_HYDSH</name>
<feature type="compositionally biased region" description="Pro residues" evidence="1">
    <location>
        <begin position="68"/>
        <end position="79"/>
    </location>
</feature>
<dbReference type="Proteomes" id="UP000243024">
    <property type="component" value="Unassembled WGS sequence"/>
</dbReference>
<gene>
    <name evidence="3" type="ORF">HSCHL_0174</name>
    <name evidence="2" type="ORF">SA87_07240</name>
</gene>
<feature type="region of interest" description="Disordered" evidence="1">
    <location>
        <begin position="60"/>
        <end position="79"/>
    </location>
</feature>
<dbReference type="RefSeq" id="WP_066201606.1">
    <property type="nucleotide sequence ID" value="NZ_CBCSAS010000023.1"/>
</dbReference>
<comment type="caution">
    <text evidence="2">The sequence shown here is derived from an EMBL/GenBank/DDBJ whole genome shotgun (WGS) entry which is preliminary data.</text>
</comment>
<keyword evidence="4" id="KW-1185">Reference proteome</keyword>
<reference evidence="2 4" key="1">
    <citation type="submission" date="2015-09" db="EMBL/GenBank/DDBJ databases">
        <title>Draft genome sequence of Hydrogenibacillus schlegelii DSM 2000.</title>
        <authorList>
            <person name="Hemp J."/>
        </authorList>
    </citation>
    <scope>NUCLEOTIDE SEQUENCE [LARGE SCALE GENOMIC DNA]</scope>
    <source>
        <strain evidence="2 4">MA 48</strain>
    </source>
</reference>
<organism evidence="2 4">
    <name type="scientific">Hydrogenibacillus schlegelii</name>
    <name type="common">Bacillus schlegelii</name>
    <dbReference type="NCBI Taxonomy" id="1484"/>
    <lineage>
        <taxon>Bacteria</taxon>
        <taxon>Bacillati</taxon>
        <taxon>Bacillota</taxon>
        <taxon>Bacilli</taxon>
        <taxon>Bacillales</taxon>
        <taxon>Bacillales Family X. Incertae Sedis</taxon>
        <taxon>Hydrogenibacillus</taxon>
    </lineage>
</organism>
<evidence type="ECO:0000313" key="4">
    <source>
        <dbReference type="Proteomes" id="UP000243024"/>
    </source>
</evidence>
<evidence type="ECO:0000313" key="5">
    <source>
        <dbReference type="Proteomes" id="UP000244180"/>
    </source>
</evidence>
<evidence type="ECO:0000256" key="1">
    <source>
        <dbReference type="SAM" id="MobiDB-lite"/>
    </source>
</evidence>
<dbReference type="Proteomes" id="UP000244180">
    <property type="component" value="Unassembled WGS sequence"/>
</dbReference>
<evidence type="ECO:0000313" key="3">
    <source>
        <dbReference type="EMBL" id="PTQ54595.1"/>
    </source>
</evidence>
<dbReference type="AlphaFoldDB" id="A0A132N7P5"/>
<dbReference type="STRING" id="1484.SA87_07240"/>
<proteinExistence type="predicted"/>
<sequence length="133" mass="14431">MAALLLLTVVSLIVLGLVLGSTQINALSQDKREALHVALAIVEAYRKLSAEDLDDEIQTSPACASAPDPTPGWHVPPEPRLNGIPDRLLSRYNICVKLEPYRNNTDAPLYNLAVRVKGPMGEVTHEALVGGRR</sequence>
<evidence type="ECO:0000313" key="2">
    <source>
        <dbReference type="EMBL" id="OAR04234.1"/>
    </source>
</evidence>